<name>A0A6V8LDN9_9ACTN</name>
<evidence type="ECO:0000313" key="4">
    <source>
        <dbReference type="EMBL" id="GFJ95352.1"/>
    </source>
</evidence>
<accession>A0A6V8LDN9</accession>
<dbReference type="AlphaFoldDB" id="A0A6V8LDN9"/>
<dbReference type="Proteomes" id="UP000482960">
    <property type="component" value="Unassembled WGS sequence"/>
</dbReference>
<sequence length="715" mass="73211">MSTASVRALPTACLMLATAIAALLFAPAFGWAALLLPVGVPAATLLLGALACARRAALLAWRPVLLAGAGILAVAETSLWPTTRAGLPTGRTLRALATGVTDSWQLTLQSTWPARPEPDLLLFVPLLVVLAGVAGIEVLYRLGPLPALAPSLAVAVLTQLYAPLPAGPATVAALAYAGAAAALLLAAGGAPDGAESPAAGPGRVAGAVRRVTPAVALASVAAVLAGPVVPAGPARYSLRQDRPAPLADTAVTSPLDEIAYRLAHPGVAAFRVRGAAGVDRWPLVVLDAFDGVNWTSSDRYRRMGVDLRPSPAVTVPVHRRSAHIDATGIGGPWLPTQTWPAGVQGASPLVEERHGTLLLPGSSGPARYTLSWWQPEVGAAALAGAATDTGIPGGLGGVGTVPPGVAAVAERAVRGVRPSFQAALALERHLRENYRTAVGDDLPTGHAWPQLADFLLRGGRGTSEQFAAAYVALARIRGIPARLVVGFRAPARQDPDGGYTVRNGDVLAWPEVAVAGIGWVPLDPSGTASAGGATAGSGLAAMTAQARSRLPAPEDLRDPPVSQPRPGGARGGAGSLPWAYLLGVPVALAAVWLLGVPAAKAGRTWRRRRRPGPGAVVGAWEEVRDRLREHGVAVSAGMTVRDLGTAAAAVTDQATVDGIGRLGATVDRALWAAAPGQRDGLEAWAAVRAVRRGLARRGWRARLRAGLDPRSLLPP</sequence>
<proteinExistence type="predicted"/>
<feature type="transmembrane region" description="Helical" evidence="2">
    <location>
        <begin position="578"/>
        <end position="599"/>
    </location>
</feature>
<dbReference type="Gene3D" id="3.10.620.30">
    <property type="match status" value="1"/>
</dbReference>
<evidence type="ECO:0000256" key="1">
    <source>
        <dbReference type="SAM" id="MobiDB-lite"/>
    </source>
</evidence>
<feature type="transmembrane region" description="Helical" evidence="2">
    <location>
        <begin position="211"/>
        <end position="229"/>
    </location>
</feature>
<evidence type="ECO:0000313" key="5">
    <source>
        <dbReference type="Proteomes" id="UP000482960"/>
    </source>
</evidence>
<organism evidence="4 5">
    <name type="scientific">Phytohabitans rumicis</name>
    <dbReference type="NCBI Taxonomy" id="1076125"/>
    <lineage>
        <taxon>Bacteria</taxon>
        <taxon>Bacillati</taxon>
        <taxon>Actinomycetota</taxon>
        <taxon>Actinomycetes</taxon>
        <taxon>Micromonosporales</taxon>
        <taxon>Micromonosporaceae</taxon>
    </lineage>
</organism>
<evidence type="ECO:0000256" key="2">
    <source>
        <dbReference type="SAM" id="Phobius"/>
    </source>
</evidence>
<feature type="transmembrane region" description="Helical" evidence="2">
    <location>
        <begin position="31"/>
        <end position="52"/>
    </location>
</feature>
<dbReference type="InterPro" id="IPR002931">
    <property type="entry name" value="Transglutaminase-like"/>
</dbReference>
<dbReference type="Pfam" id="PF11992">
    <property type="entry name" value="TgpA_N"/>
    <property type="match status" value="1"/>
</dbReference>
<keyword evidence="5" id="KW-1185">Reference proteome</keyword>
<gene>
    <name evidence="4" type="ORF">Prum_089940</name>
</gene>
<dbReference type="SUPFAM" id="SSF54001">
    <property type="entry name" value="Cysteine proteinases"/>
    <property type="match status" value="1"/>
</dbReference>
<reference evidence="4 5" key="2">
    <citation type="submission" date="2020-03" db="EMBL/GenBank/DDBJ databases">
        <authorList>
            <person name="Ichikawa N."/>
            <person name="Kimura A."/>
            <person name="Kitahashi Y."/>
            <person name="Uohara A."/>
        </authorList>
    </citation>
    <scope>NUCLEOTIDE SEQUENCE [LARGE SCALE GENOMIC DNA]</scope>
    <source>
        <strain evidence="4 5">NBRC 108638</strain>
    </source>
</reference>
<dbReference type="InterPro" id="IPR038765">
    <property type="entry name" value="Papain-like_cys_pep_sf"/>
</dbReference>
<keyword evidence="2" id="KW-0812">Transmembrane</keyword>
<evidence type="ECO:0000259" key="3">
    <source>
        <dbReference type="SMART" id="SM00460"/>
    </source>
</evidence>
<dbReference type="Pfam" id="PF01841">
    <property type="entry name" value="Transglut_core"/>
    <property type="match status" value="1"/>
</dbReference>
<dbReference type="SMART" id="SM00460">
    <property type="entry name" value="TGc"/>
    <property type="match status" value="1"/>
</dbReference>
<feature type="region of interest" description="Disordered" evidence="1">
    <location>
        <begin position="542"/>
        <end position="570"/>
    </location>
</feature>
<keyword evidence="2" id="KW-0472">Membrane</keyword>
<feature type="transmembrane region" description="Helical" evidence="2">
    <location>
        <begin position="59"/>
        <end position="80"/>
    </location>
</feature>
<dbReference type="PANTHER" id="PTHR42736:SF1">
    <property type="entry name" value="PROTEIN-GLUTAMINE GAMMA-GLUTAMYLTRANSFERASE"/>
    <property type="match status" value="1"/>
</dbReference>
<feature type="domain" description="Transglutaminase-like" evidence="3">
    <location>
        <begin position="455"/>
        <end position="526"/>
    </location>
</feature>
<dbReference type="RefSeq" id="WP_246278469.1">
    <property type="nucleotide sequence ID" value="NZ_BAABJB010000012.1"/>
</dbReference>
<reference evidence="4 5" key="1">
    <citation type="submission" date="2020-03" db="EMBL/GenBank/DDBJ databases">
        <title>Whole genome shotgun sequence of Phytohabitans rumicis NBRC 108638.</title>
        <authorList>
            <person name="Komaki H."/>
            <person name="Tamura T."/>
        </authorList>
    </citation>
    <scope>NUCLEOTIDE SEQUENCE [LARGE SCALE GENOMIC DNA]</scope>
    <source>
        <strain evidence="4 5">NBRC 108638</strain>
    </source>
</reference>
<dbReference type="InterPro" id="IPR052901">
    <property type="entry name" value="Bact_TGase-like"/>
</dbReference>
<keyword evidence="2" id="KW-1133">Transmembrane helix</keyword>
<dbReference type="InterPro" id="IPR021878">
    <property type="entry name" value="TgpA_N"/>
</dbReference>
<dbReference type="EMBL" id="BLPG01000001">
    <property type="protein sequence ID" value="GFJ95352.1"/>
    <property type="molecule type" value="Genomic_DNA"/>
</dbReference>
<feature type="transmembrane region" description="Helical" evidence="2">
    <location>
        <begin position="120"/>
        <end position="140"/>
    </location>
</feature>
<feature type="transmembrane region" description="Helical" evidence="2">
    <location>
        <begin position="170"/>
        <end position="190"/>
    </location>
</feature>
<protein>
    <recommendedName>
        <fullName evidence="3">Transglutaminase-like domain-containing protein</fullName>
    </recommendedName>
</protein>
<dbReference type="PANTHER" id="PTHR42736">
    <property type="entry name" value="PROTEIN-GLUTAMINE GAMMA-GLUTAMYLTRANSFERASE"/>
    <property type="match status" value="1"/>
</dbReference>
<comment type="caution">
    <text evidence="4">The sequence shown here is derived from an EMBL/GenBank/DDBJ whole genome shotgun (WGS) entry which is preliminary data.</text>
</comment>
<feature type="transmembrane region" description="Helical" evidence="2">
    <location>
        <begin position="147"/>
        <end position="164"/>
    </location>
</feature>